<keyword evidence="1" id="KW-0175">Coiled coil</keyword>
<protein>
    <submittedName>
        <fullName evidence="2">Uncharacterized protein</fullName>
    </submittedName>
</protein>
<name>A0A4C1TST8_EUMVA</name>
<reference evidence="2 3" key="1">
    <citation type="journal article" date="2019" name="Commun. Biol.">
        <title>The bagworm genome reveals a unique fibroin gene that provides high tensile strength.</title>
        <authorList>
            <person name="Kono N."/>
            <person name="Nakamura H."/>
            <person name="Ohtoshi R."/>
            <person name="Tomita M."/>
            <person name="Numata K."/>
            <person name="Arakawa K."/>
        </authorList>
    </citation>
    <scope>NUCLEOTIDE SEQUENCE [LARGE SCALE GENOMIC DNA]</scope>
</reference>
<proteinExistence type="predicted"/>
<organism evidence="2 3">
    <name type="scientific">Eumeta variegata</name>
    <name type="common">Bagworm moth</name>
    <name type="synonym">Eumeta japonica</name>
    <dbReference type="NCBI Taxonomy" id="151549"/>
    <lineage>
        <taxon>Eukaryota</taxon>
        <taxon>Metazoa</taxon>
        <taxon>Ecdysozoa</taxon>
        <taxon>Arthropoda</taxon>
        <taxon>Hexapoda</taxon>
        <taxon>Insecta</taxon>
        <taxon>Pterygota</taxon>
        <taxon>Neoptera</taxon>
        <taxon>Endopterygota</taxon>
        <taxon>Lepidoptera</taxon>
        <taxon>Glossata</taxon>
        <taxon>Ditrysia</taxon>
        <taxon>Tineoidea</taxon>
        <taxon>Psychidae</taxon>
        <taxon>Oiketicinae</taxon>
        <taxon>Eumeta</taxon>
    </lineage>
</organism>
<evidence type="ECO:0000256" key="1">
    <source>
        <dbReference type="SAM" id="Coils"/>
    </source>
</evidence>
<comment type="caution">
    <text evidence="2">The sequence shown here is derived from an EMBL/GenBank/DDBJ whole genome shotgun (WGS) entry which is preliminary data.</text>
</comment>
<dbReference type="AlphaFoldDB" id="A0A4C1TST8"/>
<sequence>MSRRDIEQSHMIDLKKILEEEGLDCIRVMVDVAESESSLGDEQVIVDEQEQLKEELREEEQLHVEEVIEEPVPYLFPTPSLRKLLPENIREIEKFNRIHVLPEEFNFSIDPSAIPRIYGTPKQSYIDKLAELVGCTAYKSSLAEYWFLDTLADLLRRAQDDYMDRCSFPSCVDRVVLRVDEGNTALRRRQQGEDAEEIQGSVFRFDQE</sequence>
<gene>
    <name evidence="2" type="ORF">EVAR_101913_1</name>
</gene>
<keyword evidence="3" id="KW-1185">Reference proteome</keyword>
<feature type="coiled-coil region" evidence="1">
    <location>
        <begin position="39"/>
        <end position="69"/>
    </location>
</feature>
<accession>A0A4C1TST8</accession>
<dbReference type="EMBL" id="BGZK01000083">
    <property type="protein sequence ID" value="GBP16886.1"/>
    <property type="molecule type" value="Genomic_DNA"/>
</dbReference>
<evidence type="ECO:0000313" key="3">
    <source>
        <dbReference type="Proteomes" id="UP000299102"/>
    </source>
</evidence>
<evidence type="ECO:0000313" key="2">
    <source>
        <dbReference type="EMBL" id="GBP16886.1"/>
    </source>
</evidence>
<dbReference type="OrthoDB" id="6776666at2759"/>
<dbReference type="Proteomes" id="UP000299102">
    <property type="component" value="Unassembled WGS sequence"/>
</dbReference>